<evidence type="ECO:0000256" key="3">
    <source>
        <dbReference type="ARBA" id="ARBA00022741"/>
    </source>
</evidence>
<reference evidence="10" key="1">
    <citation type="journal article" date="2021" name="PeerJ">
        <title>Extensive microbial diversity within the chicken gut microbiome revealed by metagenomics and culture.</title>
        <authorList>
            <person name="Gilroy R."/>
            <person name="Ravi A."/>
            <person name="Getino M."/>
            <person name="Pursley I."/>
            <person name="Horton D.L."/>
            <person name="Alikhan N.F."/>
            <person name="Baker D."/>
            <person name="Gharbi K."/>
            <person name="Hall N."/>
            <person name="Watson M."/>
            <person name="Adriaenssens E.M."/>
            <person name="Foster-Nyarko E."/>
            <person name="Jarju S."/>
            <person name="Secka A."/>
            <person name="Antonio M."/>
            <person name="Oren A."/>
            <person name="Chaudhuri R.R."/>
            <person name="La Ragione R."/>
            <person name="Hildebrand F."/>
            <person name="Pallen M.J."/>
        </authorList>
    </citation>
    <scope>NUCLEOTIDE SEQUENCE</scope>
    <source>
        <strain evidence="10">ChiHjej9B8-13557</strain>
    </source>
</reference>
<evidence type="ECO:0000313" key="11">
    <source>
        <dbReference type="Proteomes" id="UP000824211"/>
    </source>
</evidence>
<dbReference type="SUPFAM" id="SSF52540">
    <property type="entry name" value="P-loop containing nucleoside triphosphate hydrolases"/>
    <property type="match status" value="1"/>
</dbReference>
<dbReference type="Pfam" id="PF02224">
    <property type="entry name" value="Cytidylate_kin"/>
    <property type="match status" value="1"/>
</dbReference>
<reference evidence="10" key="2">
    <citation type="submission" date="2021-04" db="EMBL/GenBank/DDBJ databases">
        <authorList>
            <person name="Gilroy R."/>
        </authorList>
    </citation>
    <scope>NUCLEOTIDE SEQUENCE</scope>
    <source>
        <strain evidence="10">ChiHjej9B8-13557</strain>
    </source>
</reference>
<evidence type="ECO:0000256" key="1">
    <source>
        <dbReference type="ARBA" id="ARBA00009427"/>
    </source>
</evidence>
<proteinExistence type="inferred from homology"/>
<dbReference type="GO" id="GO:0006220">
    <property type="term" value="P:pyrimidine nucleotide metabolic process"/>
    <property type="evidence" value="ECO:0007669"/>
    <property type="project" value="UniProtKB-UniRule"/>
</dbReference>
<dbReference type="GO" id="GO:0015949">
    <property type="term" value="P:nucleobase-containing small molecule interconversion"/>
    <property type="evidence" value="ECO:0007669"/>
    <property type="project" value="TreeGrafter"/>
</dbReference>
<evidence type="ECO:0000256" key="7">
    <source>
        <dbReference type="ARBA" id="ARBA00048478"/>
    </source>
</evidence>
<dbReference type="AlphaFoldDB" id="A0A9D2S801"/>
<keyword evidence="5 8" id="KW-0067">ATP-binding</keyword>
<comment type="caution">
    <text evidence="10">The sequence shown here is derived from an EMBL/GenBank/DDBJ whole genome shotgun (WGS) entry which is preliminary data.</text>
</comment>
<keyword evidence="2 8" id="KW-0808">Transferase</keyword>
<dbReference type="InterPro" id="IPR027417">
    <property type="entry name" value="P-loop_NTPase"/>
</dbReference>
<accession>A0A9D2S801</accession>
<evidence type="ECO:0000256" key="8">
    <source>
        <dbReference type="HAMAP-Rule" id="MF_00238"/>
    </source>
</evidence>
<evidence type="ECO:0000256" key="5">
    <source>
        <dbReference type="ARBA" id="ARBA00022840"/>
    </source>
</evidence>
<evidence type="ECO:0000256" key="4">
    <source>
        <dbReference type="ARBA" id="ARBA00022777"/>
    </source>
</evidence>
<evidence type="ECO:0000256" key="6">
    <source>
        <dbReference type="ARBA" id="ARBA00047615"/>
    </source>
</evidence>
<dbReference type="NCBIfam" id="TIGR00017">
    <property type="entry name" value="cmk"/>
    <property type="match status" value="1"/>
</dbReference>
<dbReference type="InterPro" id="IPR011994">
    <property type="entry name" value="Cytidylate_kinase_dom"/>
</dbReference>
<dbReference type="GO" id="GO:0036431">
    <property type="term" value="F:dCMP kinase activity"/>
    <property type="evidence" value="ECO:0007669"/>
    <property type="project" value="InterPro"/>
</dbReference>
<dbReference type="HAMAP" id="MF_00238">
    <property type="entry name" value="Cytidyl_kinase_type1"/>
    <property type="match status" value="1"/>
</dbReference>
<evidence type="ECO:0000313" key="10">
    <source>
        <dbReference type="EMBL" id="HJB59444.1"/>
    </source>
</evidence>
<dbReference type="CDD" id="cd02020">
    <property type="entry name" value="CMPK"/>
    <property type="match status" value="1"/>
</dbReference>
<comment type="catalytic activity">
    <reaction evidence="7 8">
        <text>CMP + ATP = CDP + ADP</text>
        <dbReference type="Rhea" id="RHEA:11600"/>
        <dbReference type="ChEBI" id="CHEBI:30616"/>
        <dbReference type="ChEBI" id="CHEBI:58069"/>
        <dbReference type="ChEBI" id="CHEBI:60377"/>
        <dbReference type="ChEBI" id="CHEBI:456216"/>
        <dbReference type="EC" id="2.7.4.25"/>
    </reaction>
</comment>
<gene>
    <name evidence="8 10" type="primary">cmk</name>
    <name evidence="10" type="ORF">H9771_07315</name>
</gene>
<dbReference type="PANTHER" id="PTHR21299">
    <property type="entry name" value="CYTIDYLATE KINASE/PANTOATE-BETA-ALANINE LIGASE"/>
    <property type="match status" value="1"/>
</dbReference>
<feature type="binding site" evidence="8">
    <location>
        <begin position="8"/>
        <end position="16"/>
    </location>
    <ligand>
        <name>ATP</name>
        <dbReference type="ChEBI" id="CHEBI:30616"/>
    </ligand>
</feature>
<comment type="catalytic activity">
    <reaction evidence="6 8">
        <text>dCMP + ATP = dCDP + ADP</text>
        <dbReference type="Rhea" id="RHEA:25094"/>
        <dbReference type="ChEBI" id="CHEBI:30616"/>
        <dbReference type="ChEBI" id="CHEBI:57566"/>
        <dbReference type="ChEBI" id="CHEBI:58593"/>
        <dbReference type="ChEBI" id="CHEBI:456216"/>
        <dbReference type="EC" id="2.7.4.25"/>
    </reaction>
</comment>
<keyword evidence="3 8" id="KW-0547">Nucleotide-binding</keyword>
<dbReference type="EC" id="2.7.4.25" evidence="8"/>
<dbReference type="InterPro" id="IPR003136">
    <property type="entry name" value="Cytidylate_kin"/>
</dbReference>
<feature type="domain" description="Cytidylate kinase" evidence="9">
    <location>
        <begin position="4"/>
        <end position="217"/>
    </location>
</feature>
<keyword evidence="8" id="KW-0963">Cytoplasm</keyword>
<dbReference type="GO" id="GO:0005524">
    <property type="term" value="F:ATP binding"/>
    <property type="evidence" value="ECO:0007669"/>
    <property type="project" value="UniProtKB-UniRule"/>
</dbReference>
<keyword evidence="4 8" id="KW-0418">Kinase</keyword>
<dbReference type="PANTHER" id="PTHR21299:SF2">
    <property type="entry name" value="CYTIDYLATE KINASE"/>
    <property type="match status" value="1"/>
</dbReference>
<dbReference type="Gene3D" id="3.40.50.300">
    <property type="entry name" value="P-loop containing nucleotide triphosphate hydrolases"/>
    <property type="match status" value="1"/>
</dbReference>
<evidence type="ECO:0000259" key="9">
    <source>
        <dbReference type="Pfam" id="PF02224"/>
    </source>
</evidence>
<protein>
    <recommendedName>
        <fullName evidence="8">Cytidylate kinase</fullName>
        <shortName evidence="8">CK</shortName>
        <ecNumber evidence="8">2.7.4.25</ecNumber>
    </recommendedName>
    <alternativeName>
        <fullName evidence="8">Cytidine monophosphate kinase</fullName>
        <shortName evidence="8">CMP kinase</shortName>
    </alternativeName>
</protein>
<comment type="similarity">
    <text evidence="1 8">Belongs to the cytidylate kinase family. Type 1 subfamily.</text>
</comment>
<sequence length="223" mass="23974">MISVAIDGPAGAGKSSLAKRLARDLGYIYVDTGAMYRAVGLYALRAGADPADRAAVTALLPGIRLRLAVVDGAQHIYLNDEDVSGLIRTEQVGMAASAVGANPDVRAFLLELQRETARTGNVLMDGRDIGTVILPHATVKIFLTASSEARARRRWLEYQAAGRPESYEEVLADVKQRDEQDAGRAAAPLRQAEDAVLLDTSALDFEQSLAAMKEIIQKRVEGL</sequence>
<dbReference type="EMBL" id="DWXX01000130">
    <property type="protein sequence ID" value="HJB59444.1"/>
    <property type="molecule type" value="Genomic_DNA"/>
</dbReference>
<organism evidence="10 11">
    <name type="scientific">Candidatus Faecalibacterium faecipullorum</name>
    <dbReference type="NCBI Taxonomy" id="2838578"/>
    <lineage>
        <taxon>Bacteria</taxon>
        <taxon>Bacillati</taxon>
        <taxon>Bacillota</taxon>
        <taxon>Clostridia</taxon>
        <taxon>Eubacteriales</taxon>
        <taxon>Oscillospiraceae</taxon>
        <taxon>Faecalibacterium</taxon>
    </lineage>
</organism>
<dbReference type="Proteomes" id="UP000824211">
    <property type="component" value="Unassembled WGS sequence"/>
</dbReference>
<name>A0A9D2S801_9FIRM</name>
<comment type="subcellular location">
    <subcellularLocation>
        <location evidence="8">Cytoplasm</location>
    </subcellularLocation>
</comment>
<evidence type="ECO:0000256" key="2">
    <source>
        <dbReference type="ARBA" id="ARBA00022679"/>
    </source>
</evidence>
<dbReference type="GO" id="GO:0005829">
    <property type="term" value="C:cytosol"/>
    <property type="evidence" value="ECO:0007669"/>
    <property type="project" value="TreeGrafter"/>
</dbReference>